<dbReference type="PANTHER" id="PTHR11606:SF29">
    <property type="entry name" value="GLUTAMATE DEHYDROGENASE 3-RELATED"/>
    <property type="match status" value="1"/>
</dbReference>
<dbReference type="GO" id="GO:0005739">
    <property type="term" value="C:mitochondrion"/>
    <property type="evidence" value="ECO:0007669"/>
    <property type="project" value="TreeGrafter"/>
</dbReference>
<keyword evidence="3" id="KW-1133">Transmembrane helix</keyword>
<organism evidence="5">
    <name type="scientific">Glycine soja</name>
    <name type="common">Wild soybean</name>
    <dbReference type="NCBI Taxonomy" id="3848"/>
    <lineage>
        <taxon>Eukaryota</taxon>
        <taxon>Viridiplantae</taxon>
        <taxon>Streptophyta</taxon>
        <taxon>Embryophyta</taxon>
        <taxon>Tracheophyta</taxon>
        <taxon>Spermatophyta</taxon>
        <taxon>Magnoliopsida</taxon>
        <taxon>eudicotyledons</taxon>
        <taxon>Gunneridae</taxon>
        <taxon>Pentapetalae</taxon>
        <taxon>rosids</taxon>
        <taxon>fabids</taxon>
        <taxon>Fabales</taxon>
        <taxon>Fabaceae</taxon>
        <taxon>Papilionoideae</taxon>
        <taxon>50 kb inversion clade</taxon>
        <taxon>NPAAA clade</taxon>
        <taxon>indigoferoid/millettioid clade</taxon>
        <taxon>Phaseoleae</taxon>
        <taxon>Glycine</taxon>
        <taxon>Glycine subgen. Soja</taxon>
    </lineage>
</organism>
<evidence type="ECO:0000256" key="2">
    <source>
        <dbReference type="ARBA" id="ARBA00023027"/>
    </source>
</evidence>
<protein>
    <submittedName>
        <fullName evidence="5">Putative glutamate dehydrogenase 3</fullName>
        <ecNumber evidence="5">1.4.1.3</ecNumber>
    </submittedName>
</protein>
<sequence length="197" mass="23383">MNALAATNRNFNLASRLLGLDSKLEKSLLIPFREIKAENANEIKAKFIVEADNHPTDPKPDEILKKKGVVILPDIFANSGGVTVSYFEWVQLDIYRKFSNALAVTVISSVAWIGYEVYFKATDPFNERQQSAWILKMHAFTLSLIFFLKKFPFFCFLFLFSFFFSFSFFILLLLPYFYYYYYYYYYYYEVCYDYIHL</sequence>
<gene>
    <name evidence="5" type="ORF">glysoja_046189</name>
</gene>
<accession>A0A0B2QJL0</accession>
<dbReference type="EMBL" id="KN658601">
    <property type="protein sequence ID" value="KHN19937.1"/>
    <property type="molecule type" value="Genomic_DNA"/>
</dbReference>
<dbReference type="PANTHER" id="PTHR11606">
    <property type="entry name" value="GLUTAMATE DEHYDROGENASE"/>
    <property type="match status" value="1"/>
</dbReference>
<dbReference type="InterPro" id="IPR036291">
    <property type="entry name" value="NAD(P)-bd_dom_sf"/>
</dbReference>
<dbReference type="Gene3D" id="3.40.50.720">
    <property type="entry name" value="NAD(P)-binding Rossmann-like Domain"/>
    <property type="match status" value="1"/>
</dbReference>
<feature type="transmembrane region" description="Helical" evidence="3">
    <location>
        <begin position="155"/>
        <end position="178"/>
    </location>
</feature>
<dbReference type="InterPro" id="IPR006096">
    <property type="entry name" value="Glu/Leu/Phe/Val/Trp_DH_C"/>
</dbReference>
<evidence type="ECO:0000256" key="3">
    <source>
        <dbReference type="SAM" id="Phobius"/>
    </source>
</evidence>
<evidence type="ECO:0000313" key="5">
    <source>
        <dbReference type="EMBL" id="KHN19937.1"/>
    </source>
</evidence>
<dbReference type="Proteomes" id="UP000053555">
    <property type="component" value="Unassembled WGS sequence"/>
</dbReference>
<keyword evidence="3" id="KW-0812">Transmembrane</keyword>
<evidence type="ECO:0000256" key="1">
    <source>
        <dbReference type="ARBA" id="ARBA00023002"/>
    </source>
</evidence>
<feature type="transmembrane region" description="Helical" evidence="3">
    <location>
        <begin position="101"/>
        <end position="119"/>
    </location>
</feature>
<dbReference type="SMART" id="SM00839">
    <property type="entry name" value="ELFV_dehydrog"/>
    <property type="match status" value="1"/>
</dbReference>
<dbReference type="EC" id="1.4.1.3" evidence="5"/>
<dbReference type="GO" id="GO:0004352">
    <property type="term" value="F:glutamate dehydrogenase (NAD+) activity"/>
    <property type="evidence" value="ECO:0007669"/>
    <property type="project" value="TreeGrafter"/>
</dbReference>
<keyword evidence="2" id="KW-0520">NAD</keyword>
<dbReference type="AlphaFoldDB" id="A0A0B2QJL0"/>
<keyword evidence="3" id="KW-0472">Membrane</keyword>
<reference evidence="5" key="1">
    <citation type="submission" date="2014-07" db="EMBL/GenBank/DDBJ databases">
        <title>Identification of a novel salt tolerance gene in wild soybean by whole-genome sequencing.</title>
        <authorList>
            <person name="Lam H.-M."/>
            <person name="Qi X."/>
            <person name="Li M.-W."/>
            <person name="Liu X."/>
            <person name="Xie M."/>
            <person name="Ni M."/>
            <person name="Xu X."/>
        </authorList>
    </citation>
    <scope>NUCLEOTIDE SEQUENCE [LARGE SCALE GENOMIC DNA]</scope>
    <source>
        <tissue evidence="5">Root</tissue>
    </source>
</reference>
<dbReference type="SUPFAM" id="SSF51735">
    <property type="entry name" value="NAD(P)-binding Rossmann-fold domains"/>
    <property type="match status" value="1"/>
</dbReference>
<name>A0A0B2QJL0_GLYSO</name>
<keyword evidence="1 5" id="KW-0560">Oxidoreductase</keyword>
<dbReference type="GO" id="GO:0006538">
    <property type="term" value="P:L-glutamate catabolic process"/>
    <property type="evidence" value="ECO:0007669"/>
    <property type="project" value="TreeGrafter"/>
</dbReference>
<dbReference type="Pfam" id="PF00208">
    <property type="entry name" value="ELFV_dehydrog"/>
    <property type="match status" value="1"/>
</dbReference>
<proteinExistence type="predicted"/>
<feature type="domain" description="Glutamate/phenylalanine/leucine/valine/L-tryptophan dehydrogenase C-terminal" evidence="4">
    <location>
        <begin position="3"/>
        <end position="144"/>
    </location>
</feature>
<evidence type="ECO:0000259" key="4">
    <source>
        <dbReference type="SMART" id="SM00839"/>
    </source>
</evidence>